<proteinExistence type="predicted"/>
<dbReference type="AlphaFoldDB" id="A0A645EYH0"/>
<organism evidence="1">
    <name type="scientific">bioreactor metagenome</name>
    <dbReference type="NCBI Taxonomy" id="1076179"/>
    <lineage>
        <taxon>unclassified sequences</taxon>
        <taxon>metagenomes</taxon>
        <taxon>ecological metagenomes</taxon>
    </lineage>
</organism>
<gene>
    <name evidence="1" type="ORF">SDC9_153548</name>
</gene>
<name>A0A645EYH0_9ZZZZ</name>
<accession>A0A645EYH0</accession>
<sequence length="144" mass="15410">MLEVDAQPFIDAGLDAGKLPESFAVYDGKLMTGSKLGQNSLTYQGDATPLASYEHIVGQYRSVIGYHAALDHYNVSLGGGNLFEWAKDIASNDKDIVFVLDPAPFIAAGVDPGNVAGWVFAKVTVDVGGKMTEVDKLLKPFDLM</sequence>
<evidence type="ECO:0000313" key="1">
    <source>
        <dbReference type="EMBL" id="MPN06292.1"/>
    </source>
</evidence>
<protein>
    <submittedName>
        <fullName evidence="1">Uncharacterized protein</fullName>
    </submittedName>
</protein>
<dbReference type="EMBL" id="VSSQ01052194">
    <property type="protein sequence ID" value="MPN06292.1"/>
    <property type="molecule type" value="Genomic_DNA"/>
</dbReference>
<comment type="caution">
    <text evidence="1">The sequence shown here is derived from an EMBL/GenBank/DDBJ whole genome shotgun (WGS) entry which is preliminary data.</text>
</comment>
<reference evidence="1" key="1">
    <citation type="submission" date="2019-08" db="EMBL/GenBank/DDBJ databases">
        <authorList>
            <person name="Kucharzyk K."/>
            <person name="Murdoch R.W."/>
            <person name="Higgins S."/>
            <person name="Loffler F."/>
        </authorList>
    </citation>
    <scope>NUCLEOTIDE SEQUENCE</scope>
</reference>